<organism evidence="1 2">
    <name type="scientific">Methylopila jiangsuensis</name>
    <dbReference type="NCBI Taxonomy" id="586230"/>
    <lineage>
        <taxon>Bacteria</taxon>
        <taxon>Pseudomonadati</taxon>
        <taxon>Pseudomonadota</taxon>
        <taxon>Alphaproteobacteria</taxon>
        <taxon>Hyphomicrobiales</taxon>
        <taxon>Methylopilaceae</taxon>
        <taxon>Methylopila</taxon>
    </lineage>
</organism>
<proteinExistence type="predicted"/>
<dbReference type="Gene3D" id="3.40.630.40">
    <property type="entry name" value="Zn-dependent exopeptidases"/>
    <property type="match status" value="1"/>
</dbReference>
<dbReference type="RefSeq" id="WP_271204897.1">
    <property type="nucleotide sequence ID" value="NZ_BSFK01000010.1"/>
</dbReference>
<protein>
    <submittedName>
        <fullName evidence="1">N-formylglutamate amidohydrolase</fullName>
    </submittedName>
</protein>
<gene>
    <name evidence="1" type="ORF">GCM10008171_23160</name>
</gene>
<reference evidence="1" key="2">
    <citation type="submission" date="2023-01" db="EMBL/GenBank/DDBJ databases">
        <authorList>
            <person name="Sun Q."/>
            <person name="Evtushenko L."/>
        </authorList>
    </citation>
    <scope>NUCLEOTIDE SEQUENCE</scope>
    <source>
        <strain evidence="1">VKM B-2555</strain>
    </source>
</reference>
<dbReference type="PIRSF" id="PIRSF029730">
    <property type="entry name" value="UCP029730"/>
    <property type="match status" value="1"/>
</dbReference>
<dbReference type="AlphaFoldDB" id="A0A9W6JHB9"/>
<name>A0A9W6JHB9_9HYPH</name>
<dbReference type="EMBL" id="BSFK01000010">
    <property type="protein sequence ID" value="GLK77062.1"/>
    <property type="molecule type" value="Genomic_DNA"/>
</dbReference>
<dbReference type="Pfam" id="PF05013">
    <property type="entry name" value="FGase"/>
    <property type="match status" value="1"/>
</dbReference>
<dbReference type="InterPro" id="IPR007709">
    <property type="entry name" value="N-FG_amidohydro"/>
</dbReference>
<evidence type="ECO:0000313" key="1">
    <source>
        <dbReference type="EMBL" id="GLK77062.1"/>
    </source>
</evidence>
<dbReference type="InterPro" id="IPR011227">
    <property type="entry name" value="UCP029730"/>
</dbReference>
<dbReference type="Proteomes" id="UP001143364">
    <property type="component" value="Unassembled WGS sequence"/>
</dbReference>
<comment type="caution">
    <text evidence="1">The sequence shown here is derived from an EMBL/GenBank/DDBJ whole genome shotgun (WGS) entry which is preliminary data.</text>
</comment>
<keyword evidence="2" id="KW-1185">Reference proteome</keyword>
<sequence>MTCDPFSPATKDEYDAVETVPGAPGSALLLLCDHASNRVPPELGDLGLPPSEFERHIAYDIGMRGVTLALAERLGAPAVLSTTSRLVIDPNRGEDDPTLVMRLSDGAIVPGNARVDALEKRRRIERYYRPYHDAVAARLDAMVDAGLTPAVIALHSFTPAWKGVARPWRIGLLWDRDDRIAAPLLAALEAEGDLAVGDNEPYDGALKGDTMHRHGTNRGFPHVLVEIRQDLVADAAGQEAWADRLARLLPPILARPEIGHIARYGSRTDVRRHDP</sequence>
<reference evidence="1" key="1">
    <citation type="journal article" date="2014" name="Int. J. Syst. Evol. Microbiol.">
        <title>Complete genome sequence of Corynebacterium casei LMG S-19264T (=DSM 44701T), isolated from a smear-ripened cheese.</title>
        <authorList>
            <consortium name="US DOE Joint Genome Institute (JGI-PGF)"/>
            <person name="Walter F."/>
            <person name="Albersmeier A."/>
            <person name="Kalinowski J."/>
            <person name="Ruckert C."/>
        </authorList>
    </citation>
    <scope>NUCLEOTIDE SEQUENCE</scope>
    <source>
        <strain evidence="1">VKM B-2555</strain>
    </source>
</reference>
<dbReference type="SUPFAM" id="SSF53187">
    <property type="entry name" value="Zn-dependent exopeptidases"/>
    <property type="match status" value="1"/>
</dbReference>
<accession>A0A9W6JHB9</accession>
<evidence type="ECO:0000313" key="2">
    <source>
        <dbReference type="Proteomes" id="UP001143364"/>
    </source>
</evidence>